<dbReference type="EMBL" id="BMIB01000001">
    <property type="protein sequence ID" value="GGH60549.1"/>
    <property type="molecule type" value="Genomic_DNA"/>
</dbReference>
<dbReference type="NCBIfam" id="TIGR04183">
    <property type="entry name" value="Por_Secre_tail"/>
    <property type="match status" value="1"/>
</dbReference>
<dbReference type="GO" id="GO:0005509">
    <property type="term" value="F:calcium ion binding"/>
    <property type="evidence" value="ECO:0007669"/>
    <property type="project" value="InterPro"/>
</dbReference>
<dbReference type="GO" id="GO:0007156">
    <property type="term" value="P:homophilic cell adhesion via plasma membrane adhesion molecules"/>
    <property type="evidence" value="ECO:0007669"/>
    <property type="project" value="InterPro"/>
</dbReference>
<reference evidence="5" key="1">
    <citation type="journal article" date="2014" name="Int. J. Syst. Evol. Microbiol.">
        <title>Complete genome sequence of Corynebacterium casei LMG S-19264T (=DSM 44701T), isolated from a smear-ripened cheese.</title>
        <authorList>
            <consortium name="US DOE Joint Genome Institute (JGI-PGF)"/>
            <person name="Walter F."/>
            <person name="Albersmeier A."/>
            <person name="Kalinowski J."/>
            <person name="Ruckert C."/>
        </authorList>
    </citation>
    <scope>NUCLEOTIDE SEQUENCE</scope>
    <source>
        <strain evidence="5">CGMCC 1.15290</strain>
    </source>
</reference>
<evidence type="ECO:0000313" key="6">
    <source>
        <dbReference type="Proteomes" id="UP000627292"/>
    </source>
</evidence>
<accession>A0A917IRL5</accession>
<protein>
    <recommendedName>
        <fullName evidence="7">Por secretion system C-terminal sorting domain-containing protein</fullName>
    </recommendedName>
</protein>
<dbReference type="InterPro" id="IPR015919">
    <property type="entry name" value="Cadherin-like_sf"/>
</dbReference>
<organism evidence="5 6">
    <name type="scientific">Filimonas zeae</name>
    <dbReference type="NCBI Taxonomy" id="1737353"/>
    <lineage>
        <taxon>Bacteria</taxon>
        <taxon>Pseudomonadati</taxon>
        <taxon>Bacteroidota</taxon>
        <taxon>Chitinophagia</taxon>
        <taxon>Chitinophagales</taxon>
        <taxon>Chitinophagaceae</taxon>
        <taxon>Filimonas</taxon>
    </lineage>
</organism>
<dbReference type="Pfam" id="PF18962">
    <property type="entry name" value="Por_Secre_tail"/>
    <property type="match status" value="1"/>
</dbReference>
<gene>
    <name evidence="5" type="ORF">GCM10011379_08520</name>
</gene>
<dbReference type="PROSITE" id="PS50268">
    <property type="entry name" value="CADHERIN_2"/>
    <property type="match status" value="1"/>
</dbReference>
<sequence>MRLHRRKWYLTVLLVFALIFSAAFSAKAQTALVSGDIAFTGYLVRTSPTADTVSFVVLKASGITAGTEILFTDNGWLPSQVGREGGEGIAKWTAGRDLRYGEQVKMIVSSTPSSDKGTVTRLSGAFDLSTSGDQLFAFTGTWPSPTVLLAGLHYNKNAGTTQQGWDVTSVATGASELSVYPNTLCSTCGVWVRDPNTAQLKTTIGGFYSAGYNATPGVLRGMVNDNANWNNTFSSINVAPIWRLPPAIVLPDTPDTPGGTDTTSTPEPDTSAPYVIAVASDMPDGVYRAGDEINIKVYFNRNVVVNTSAGSPYLLLNVGNHASRAVYVTGSCGSALTFLYTVQPGDTSLKLDYLATDALRLNSGTIQDATAKNATLQLPGRGATLANQRALIINAVAPQVTPFQSFSADRLAAAGTVAGTVKATSKGPVGVVLGNWTIMQGNVQGAFAIHPATGELKVANENALHNPDITGFSLMVTVSDGVNTSAPEEVMVLLREASLEDTIRFTADTLYENRNGAQAGKLALTSGNAGVYSLVAGAGDTDNSLFSISGNTLQTAAALDYEQQQQYHVRVRATLQARYVDTALVIVVHNVNEPPVIDAVANQVVCENAGMSVLPLTGITCGPEGDECVTVAVHTNNPGLFAQLIVIRDSDGTTVLRYKVKDSTSGQALVTITVKDNGGTANGGVDSVTTSFTITAKPAGKVTITAGGNTTLSENESVTLTATAADISGGYQWLLNGQAVTDATAASYKVTAAHPGAYQCSVTSTEGCVATSNIIPVTQANATASLMVFPNPTTGRLSVMFTGYPERYMLLVVHNSAGAEVLRKRIWHGSDTQKDELDLSGFAAGMYIIELITDKGEQVTTTNVIKN</sequence>
<name>A0A917IRL5_9BACT</name>
<dbReference type="InterPro" id="IPR026444">
    <property type="entry name" value="Secre_tail"/>
</dbReference>
<feature type="region of interest" description="Disordered" evidence="1">
    <location>
        <begin position="251"/>
        <end position="271"/>
    </location>
</feature>
<evidence type="ECO:0000259" key="4">
    <source>
        <dbReference type="PROSITE" id="PS50835"/>
    </source>
</evidence>
<reference evidence="5" key="2">
    <citation type="submission" date="2020-09" db="EMBL/GenBank/DDBJ databases">
        <authorList>
            <person name="Sun Q."/>
            <person name="Zhou Y."/>
        </authorList>
    </citation>
    <scope>NUCLEOTIDE SEQUENCE</scope>
    <source>
        <strain evidence="5">CGMCC 1.15290</strain>
    </source>
</reference>
<evidence type="ECO:0000313" key="5">
    <source>
        <dbReference type="EMBL" id="GGH60549.1"/>
    </source>
</evidence>
<dbReference type="InterPro" id="IPR007110">
    <property type="entry name" value="Ig-like_dom"/>
</dbReference>
<proteinExistence type="predicted"/>
<dbReference type="AlphaFoldDB" id="A0A917IRL5"/>
<feature type="domain" description="Ig-like" evidence="4">
    <location>
        <begin position="698"/>
        <end position="770"/>
    </location>
</feature>
<evidence type="ECO:0000259" key="3">
    <source>
        <dbReference type="PROSITE" id="PS50268"/>
    </source>
</evidence>
<feature type="chain" id="PRO_5037226093" description="Por secretion system C-terminal sorting domain-containing protein" evidence="2">
    <location>
        <begin position="29"/>
        <end position="867"/>
    </location>
</feature>
<dbReference type="InterPro" id="IPR036179">
    <property type="entry name" value="Ig-like_dom_sf"/>
</dbReference>
<dbReference type="SMART" id="SM00112">
    <property type="entry name" value="CA"/>
    <property type="match status" value="1"/>
</dbReference>
<dbReference type="Proteomes" id="UP000627292">
    <property type="component" value="Unassembled WGS sequence"/>
</dbReference>
<feature type="domain" description="Cadherin" evidence="3">
    <location>
        <begin position="532"/>
        <end position="597"/>
    </location>
</feature>
<dbReference type="InterPro" id="IPR002126">
    <property type="entry name" value="Cadherin-like_dom"/>
</dbReference>
<dbReference type="Gene3D" id="2.60.40.10">
    <property type="entry name" value="Immunoglobulins"/>
    <property type="match status" value="1"/>
</dbReference>
<keyword evidence="6" id="KW-1185">Reference proteome</keyword>
<comment type="caution">
    <text evidence="5">The sequence shown here is derived from an EMBL/GenBank/DDBJ whole genome shotgun (WGS) entry which is preliminary data.</text>
</comment>
<keyword evidence="2" id="KW-0732">Signal</keyword>
<evidence type="ECO:0000256" key="1">
    <source>
        <dbReference type="SAM" id="MobiDB-lite"/>
    </source>
</evidence>
<dbReference type="Gene3D" id="2.60.40.60">
    <property type="entry name" value="Cadherins"/>
    <property type="match status" value="2"/>
</dbReference>
<dbReference type="InterPro" id="IPR013783">
    <property type="entry name" value="Ig-like_fold"/>
</dbReference>
<evidence type="ECO:0008006" key="7">
    <source>
        <dbReference type="Google" id="ProtNLM"/>
    </source>
</evidence>
<dbReference type="PROSITE" id="PS50835">
    <property type="entry name" value="IG_LIKE"/>
    <property type="match status" value="1"/>
</dbReference>
<dbReference type="SUPFAM" id="SSF49313">
    <property type="entry name" value="Cadherin-like"/>
    <property type="match status" value="1"/>
</dbReference>
<dbReference type="CDD" id="cd11304">
    <property type="entry name" value="Cadherin_repeat"/>
    <property type="match status" value="2"/>
</dbReference>
<evidence type="ECO:0000256" key="2">
    <source>
        <dbReference type="SAM" id="SignalP"/>
    </source>
</evidence>
<feature type="signal peptide" evidence="2">
    <location>
        <begin position="1"/>
        <end position="28"/>
    </location>
</feature>
<dbReference type="SUPFAM" id="SSF48726">
    <property type="entry name" value="Immunoglobulin"/>
    <property type="match status" value="1"/>
</dbReference>
<dbReference type="GO" id="GO:0016020">
    <property type="term" value="C:membrane"/>
    <property type="evidence" value="ECO:0007669"/>
    <property type="project" value="InterPro"/>
</dbReference>